<dbReference type="Proteomes" id="UP000592294">
    <property type="component" value="Unassembled WGS sequence"/>
</dbReference>
<keyword evidence="2" id="KW-1185">Reference proteome</keyword>
<accession>A0A850R720</accession>
<dbReference type="EMBL" id="JABZEO010000004">
    <property type="protein sequence ID" value="NVZ09128.1"/>
    <property type="molecule type" value="Genomic_DNA"/>
</dbReference>
<organism evidence="1 2">
    <name type="scientific">Allochromatium humboldtianum</name>
    <dbReference type="NCBI Taxonomy" id="504901"/>
    <lineage>
        <taxon>Bacteria</taxon>
        <taxon>Pseudomonadati</taxon>
        <taxon>Pseudomonadota</taxon>
        <taxon>Gammaproteobacteria</taxon>
        <taxon>Chromatiales</taxon>
        <taxon>Chromatiaceae</taxon>
        <taxon>Allochromatium</taxon>
    </lineage>
</organism>
<comment type="caution">
    <text evidence="1">The sequence shown here is derived from an EMBL/GenBank/DDBJ whole genome shotgun (WGS) entry which is preliminary data.</text>
</comment>
<dbReference type="RefSeq" id="WP_176975893.1">
    <property type="nucleotide sequence ID" value="NZ_JABZEO010000004.1"/>
</dbReference>
<evidence type="ECO:0000313" key="2">
    <source>
        <dbReference type="Proteomes" id="UP000592294"/>
    </source>
</evidence>
<reference evidence="1 2" key="1">
    <citation type="submission" date="2020-06" db="EMBL/GenBank/DDBJ databases">
        <title>Whole-genome sequence of Allochromatium humboldtianum DSM 21881, type strain.</title>
        <authorList>
            <person name="Kyndt J.A."/>
            <person name="Meyer T.E."/>
        </authorList>
    </citation>
    <scope>NUCLEOTIDE SEQUENCE [LARGE SCALE GENOMIC DNA]</scope>
    <source>
        <strain evidence="1 2">DSM 21881</strain>
    </source>
</reference>
<dbReference type="AlphaFoldDB" id="A0A850R720"/>
<proteinExistence type="predicted"/>
<gene>
    <name evidence="1" type="ORF">HW932_07615</name>
</gene>
<name>A0A850R720_9GAMM</name>
<sequence length="81" mass="9370">MKRVGFCIGNERQEFLSLVEEPRPGVQVNAWSRTPALALVYPRRHLAERMAHQLERSGLVVVPLYDAGDQWHVFWPCEVEP</sequence>
<evidence type="ECO:0000313" key="1">
    <source>
        <dbReference type="EMBL" id="NVZ09128.1"/>
    </source>
</evidence>
<protein>
    <submittedName>
        <fullName evidence="1">Uncharacterized protein</fullName>
    </submittedName>
</protein>